<evidence type="ECO:0000256" key="1">
    <source>
        <dbReference type="SAM" id="MobiDB-lite"/>
    </source>
</evidence>
<dbReference type="EMBL" id="JANBOH010000167">
    <property type="protein sequence ID" value="KAJ1644413.1"/>
    <property type="molecule type" value="Genomic_DNA"/>
</dbReference>
<dbReference type="PANTHER" id="PTHR12992">
    <property type="entry name" value="NUDIX HYDROLASE"/>
    <property type="match status" value="1"/>
</dbReference>
<dbReference type="Proteomes" id="UP001145021">
    <property type="component" value="Unassembled WGS sequence"/>
</dbReference>
<sequence length="428" mass="48933">MTLACDIQHTEYIAQLARHMVSVPSTSTECQKRGSVALIVRLVIDKSQRFPVFKTPRCLDSATPSELVQCVHSFLKQPDFVDSRAQVLFIQRAKYPGDPWSGHIGFPGGKREPSDISDRETAERETREELGLDLSDPNKFLYMGRLDDTSVMSFFNRLIMVVSPNVYLQIVEGTPELVISDEVASVHWVDFEQMLKRIDNPVVPFASDYKAIPVDIASRTFVSYRKTNPWWFRVFRRMFGNLYYTVLPLQYTVGNTLNGPSKFNNIDDAAAARKSSSKLDLDYGDLEFATDSELYLWGLSLVMLCNLVDLSLPFDPRSVNTGYISIASPWPQMQRYLWADFNWMVNTAHRYLWGHYSRKPWLLSMRTDRMGAREVGQHVDYFKAYFRASKLAFAVSCVIKTLALYQSSKLVFAGLGYLVDTFLGEKKS</sequence>
<dbReference type="PROSITE" id="PS51462">
    <property type="entry name" value="NUDIX"/>
    <property type="match status" value="1"/>
</dbReference>
<organism evidence="3 4">
    <name type="scientific">Coemansia asiatica</name>
    <dbReference type="NCBI Taxonomy" id="1052880"/>
    <lineage>
        <taxon>Eukaryota</taxon>
        <taxon>Fungi</taxon>
        <taxon>Fungi incertae sedis</taxon>
        <taxon>Zoopagomycota</taxon>
        <taxon>Kickxellomycotina</taxon>
        <taxon>Kickxellomycetes</taxon>
        <taxon>Kickxellales</taxon>
        <taxon>Kickxellaceae</taxon>
        <taxon>Coemansia</taxon>
    </lineage>
</organism>
<dbReference type="GO" id="GO:0010945">
    <property type="term" value="F:coenzyme A diphosphatase activity"/>
    <property type="evidence" value="ECO:0007669"/>
    <property type="project" value="InterPro"/>
</dbReference>
<dbReference type="InterPro" id="IPR000086">
    <property type="entry name" value="NUDIX_hydrolase_dom"/>
</dbReference>
<evidence type="ECO:0000313" key="4">
    <source>
        <dbReference type="Proteomes" id="UP001145021"/>
    </source>
</evidence>
<gene>
    <name evidence="3" type="ORF">LPJ64_003904</name>
</gene>
<name>A0A9W7XKT6_9FUNG</name>
<dbReference type="Pfam" id="PF00293">
    <property type="entry name" value="NUDIX"/>
    <property type="match status" value="1"/>
</dbReference>
<feature type="domain" description="Nudix hydrolase" evidence="2">
    <location>
        <begin position="66"/>
        <end position="211"/>
    </location>
</feature>
<dbReference type="AlphaFoldDB" id="A0A9W7XKT6"/>
<dbReference type="SUPFAM" id="SSF55811">
    <property type="entry name" value="Nudix"/>
    <property type="match status" value="1"/>
</dbReference>
<evidence type="ECO:0000259" key="2">
    <source>
        <dbReference type="PROSITE" id="PS51462"/>
    </source>
</evidence>
<comment type="caution">
    <text evidence="3">The sequence shown here is derived from an EMBL/GenBank/DDBJ whole genome shotgun (WGS) entry which is preliminary data.</text>
</comment>
<proteinExistence type="predicted"/>
<dbReference type="PANTHER" id="PTHR12992:SF44">
    <property type="entry name" value="NUDIX HYDROLASE DOMAIN-CONTAINING PROTEIN"/>
    <property type="match status" value="1"/>
</dbReference>
<reference evidence="3" key="1">
    <citation type="submission" date="2022-07" db="EMBL/GenBank/DDBJ databases">
        <title>Phylogenomic reconstructions and comparative analyses of Kickxellomycotina fungi.</title>
        <authorList>
            <person name="Reynolds N.K."/>
            <person name="Stajich J.E."/>
            <person name="Barry K."/>
            <person name="Grigoriev I.V."/>
            <person name="Crous P."/>
            <person name="Smith M.E."/>
        </authorList>
    </citation>
    <scope>NUCLEOTIDE SEQUENCE</scope>
    <source>
        <strain evidence="3">NBRC 105413</strain>
    </source>
</reference>
<keyword evidence="4" id="KW-1185">Reference proteome</keyword>
<dbReference type="InterPro" id="IPR045121">
    <property type="entry name" value="CoAse"/>
</dbReference>
<protein>
    <recommendedName>
        <fullName evidence="2">Nudix hydrolase domain-containing protein</fullName>
    </recommendedName>
</protein>
<evidence type="ECO:0000313" key="3">
    <source>
        <dbReference type="EMBL" id="KAJ1644413.1"/>
    </source>
</evidence>
<feature type="region of interest" description="Disordered" evidence="1">
    <location>
        <begin position="102"/>
        <end position="127"/>
    </location>
</feature>
<accession>A0A9W7XKT6</accession>
<dbReference type="InterPro" id="IPR015797">
    <property type="entry name" value="NUDIX_hydrolase-like_dom_sf"/>
</dbReference>
<feature type="compositionally biased region" description="Basic and acidic residues" evidence="1">
    <location>
        <begin position="109"/>
        <end position="127"/>
    </location>
</feature>
<dbReference type="Gene3D" id="3.90.79.10">
    <property type="entry name" value="Nucleoside Triphosphate Pyrophosphohydrolase"/>
    <property type="match status" value="1"/>
</dbReference>